<dbReference type="PRINTS" id="PR00114">
    <property type="entry name" value="STPHPHTASE"/>
</dbReference>
<dbReference type="GO" id="GO:0008803">
    <property type="term" value="F:bis(5'-nucleosyl)-tetraphosphatase (symmetrical) activity"/>
    <property type="evidence" value="ECO:0007669"/>
    <property type="project" value="TreeGrafter"/>
</dbReference>
<name>A0A1W2HAP6_9BACT</name>
<dbReference type="PANTHER" id="PTHR42850">
    <property type="entry name" value="METALLOPHOSPHOESTERASE"/>
    <property type="match status" value="1"/>
</dbReference>
<proteinExistence type="predicted"/>
<evidence type="ECO:0000259" key="1">
    <source>
        <dbReference type="PROSITE" id="PS00125"/>
    </source>
</evidence>
<sequence length="220" mass="24886">MSVFIIGDVHGCLNTYLSLLDHWDPKTETLVQVGDLVDRGNFSPSVLQLAVELKKNFKKEVHYIKGNHEQMMIKYLIGKDKQKNWLFNGGQLTLHQFDMLNIDPGNYLNWLMDLPMVWENDAIKVSHAGLSGIGNPEDPNNPDGYLWNRKPLIKISKLQVIGHTPRWNGKPEFNPDSNSWNIDTGAYGGICLTGIKLKNDGTFLETISVPTDERDIGKIK</sequence>
<dbReference type="GO" id="GO:0005737">
    <property type="term" value="C:cytoplasm"/>
    <property type="evidence" value="ECO:0007669"/>
    <property type="project" value="TreeGrafter"/>
</dbReference>
<reference evidence="3" key="1">
    <citation type="submission" date="2017-04" db="EMBL/GenBank/DDBJ databases">
        <authorList>
            <person name="Varghese N."/>
            <person name="Submissions S."/>
        </authorList>
    </citation>
    <scope>NUCLEOTIDE SEQUENCE [LARGE SCALE GENOMIC DNA]</scope>
    <source>
        <strain evidence="3">DSM 16537</strain>
    </source>
</reference>
<evidence type="ECO:0000313" key="2">
    <source>
        <dbReference type="EMBL" id="SMD45943.1"/>
    </source>
</evidence>
<protein>
    <submittedName>
        <fullName evidence="2">Serine/threonine protein phosphatase 1</fullName>
    </submittedName>
</protein>
<dbReference type="AlphaFoldDB" id="A0A1W2HAP6"/>
<accession>A0A1W2HAP6</accession>
<dbReference type="Gene3D" id="3.60.21.10">
    <property type="match status" value="1"/>
</dbReference>
<dbReference type="RefSeq" id="WP_084122898.1">
    <property type="nucleotide sequence ID" value="NZ_LT838813.1"/>
</dbReference>
<dbReference type="STRING" id="758820.SAMN00777080_4616"/>
<dbReference type="InterPro" id="IPR004843">
    <property type="entry name" value="Calcineurin-like_PHP"/>
</dbReference>
<gene>
    <name evidence="2" type="ORF">SAMN00777080_4616</name>
</gene>
<dbReference type="Pfam" id="PF00149">
    <property type="entry name" value="Metallophos"/>
    <property type="match status" value="1"/>
</dbReference>
<dbReference type="GO" id="GO:0016791">
    <property type="term" value="F:phosphatase activity"/>
    <property type="evidence" value="ECO:0007669"/>
    <property type="project" value="TreeGrafter"/>
</dbReference>
<dbReference type="PROSITE" id="PS00125">
    <property type="entry name" value="SER_THR_PHOSPHATASE"/>
    <property type="match status" value="1"/>
</dbReference>
<dbReference type="Proteomes" id="UP000192333">
    <property type="component" value="Chromosome I"/>
</dbReference>
<organism evidence="2 3">
    <name type="scientific">Aquiflexum balticum DSM 16537</name>
    <dbReference type="NCBI Taxonomy" id="758820"/>
    <lineage>
        <taxon>Bacteria</taxon>
        <taxon>Pseudomonadati</taxon>
        <taxon>Bacteroidota</taxon>
        <taxon>Cytophagia</taxon>
        <taxon>Cytophagales</taxon>
        <taxon>Cyclobacteriaceae</taxon>
        <taxon>Aquiflexum</taxon>
    </lineage>
</organism>
<dbReference type="GO" id="GO:0110154">
    <property type="term" value="P:RNA decapping"/>
    <property type="evidence" value="ECO:0007669"/>
    <property type="project" value="TreeGrafter"/>
</dbReference>
<keyword evidence="3" id="KW-1185">Reference proteome</keyword>
<dbReference type="SUPFAM" id="SSF56300">
    <property type="entry name" value="Metallo-dependent phosphatases"/>
    <property type="match status" value="1"/>
</dbReference>
<dbReference type="InterPro" id="IPR029052">
    <property type="entry name" value="Metallo-depent_PP-like"/>
</dbReference>
<dbReference type="InterPro" id="IPR050126">
    <property type="entry name" value="Ap4A_hydrolase"/>
</dbReference>
<dbReference type="PANTHER" id="PTHR42850:SF4">
    <property type="entry name" value="ZINC-DEPENDENT ENDOPOLYPHOSPHATASE"/>
    <property type="match status" value="1"/>
</dbReference>
<dbReference type="InterPro" id="IPR006186">
    <property type="entry name" value="Ser/Thr-sp_prot-phosphatase"/>
</dbReference>
<evidence type="ECO:0000313" key="3">
    <source>
        <dbReference type="Proteomes" id="UP000192333"/>
    </source>
</evidence>
<dbReference type="OrthoDB" id="9808081at2"/>
<dbReference type="EMBL" id="LT838813">
    <property type="protein sequence ID" value="SMD45943.1"/>
    <property type="molecule type" value="Genomic_DNA"/>
</dbReference>
<feature type="domain" description="Serine/threonine specific protein phosphatases" evidence="1">
    <location>
        <begin position="64"/>
        <end position="69"/>
    </location>
</feature>